<dbReference type="EMBL" id="MN740798">
    <property type="protein sequence ID" value="QHU12327.1"/>
    <property type="molecule type" value="Genomic_DNA"/>
</dbReference>
<accession>A0A6C0K6I7</accession>
<proteinExistence type="predicted"/>
<protein>
    <submittedName>
        <fullName evidence="1">Uncharacterized protein</fullName>
    </submittedName>
</protein>
<sequence>MPVSDEDLFEGVQILKQAVHTAKVTGVKTSIIL</sequence>
<name>A0A6C0K6I7_9ZZZZ</name>
<organism evidence="1">
    <name type="scientific">viral metagenome</name>
    <dbReference type="NCBI Taxonomy" id="1070528"/>
    <lineage>
        <taxon>unclassified sequences</taxon>
        <taxon>metagenomes</taxon>
        <taxon>organismal metagenomes</taxon>
    </lineage>
</organism>
<evidence type="ECO:0000313" key="1">
    <source>
        <dbReference type="EMBL" id="QHU12327.1"/>
    </source>
</evidence>
<reference evidence="1" key="1">
    <citation type="journal article" date="2020" name="Nature">
        <title>Giant virus diversity and host interactions through global metagenomics.</title>
        <authorList>
            <person name="Schulz F."/>
            <person name="Roux S."/>
            <person name="Paez-Espino D."/>
            <person name="Jungbluth S."/>
            <person name="Walsh D.A."/>
            <person name="Denef V.J."/>
            <person name="McMahon K.D."/>
            <person name="Konstantinidis K.T."/>
            <person name="Eloe-Fadrosh E.A."/>
            <person name="Kyrpides N.C."/>
            <person name="Woyke T."/>
        </authorList>
    </citation>
    <scope>NUCLEOTIDE SEQUENCE</scope>
    <source>
        <strain evidence="1">GVMAG-S-1101171-110</strain>
    </source>
</reference>
<dbReference type="AlphaFoldDB" id="A0A6C0K6I7"/>